<feature type="compositionally biased region" description="Basic and acidic residues" evidence="7">
    <location>
        <begin position="510"/>
        <end position="526"/>
    </location>
</feature>
<evidence type="ECO:0000256" key="4">
    <source>
        <dbReference type="ARBA" id="ARBA00023117"/>
    </source>
</evidence>
<dbReference type="GO" id="GO:0008270">
    <property type="term" value="F:zinc ion binding"/>
    <property type="evidence" value="ECO:0007669"/>
    <property type="project" value="UniProtKB-KW"/>
</dbReference>
<dbReference type="InterPro" id="IPR000313">
    <property type="entry name" value="PWWP_dom"/>
</dbReference>
<evidence type="ECO:0000313" key="11">
    <source>
        <dbReference type="EMBL" id="SSX27245.1"/>
    </source>
</evidence>
<keyword evidence="1" id="KW-0479">Metal-binding</keyword>
<dbReference type="InterPro" id="IPR002893">
    <property type="entry name" value="Znf_MYND"/>
</dbReference>
<dbReference type="SUPFAM" id="SSF57903">
    <property type="entry name" value="FYVE/PHD zinc finger"/>
    <property type="match status" value="1"/>
</dbReference>
<evidence type="ECO:0000259" key="8">
    <source>
        <dbReference type="PROSITE" id="PS50812"/>
    </source>
</evidence>
<keyword evidence="3" id="KW-0862">Zinc</keyword>
<dbReference type="SUPFAM" id="SSF47370">
    <property type="entry name" value="Bromodomain"/>
    <property type="match status" value="1"/>
</dbReference>
<feature type="compositionally biased region" description="Basic and acidic residues" evidence="7">
    <location>
        <begin position="544"/>
        <end position="554"/>
    </location>
</feature>
<dbReference type="InterPro" id="IPR057053">
    <property type="entry name" value="MYND_ZMYND11_ZMYD8"/>
</dbReference>
<dbReference type="InterPro" id="IPR036427">
    <property type="entry name" value="Bromodomain-like_sf"/>
</dbReference>
<feature type="compositionally biased region" description="Low complexity" evidence="7">
    <location>
        <begin position="475"/>
        <end position="484"/>
    </location>
</feature>
<dbReference type="EMBL" id="UFQS01000789">
    <property type="protein sequence ID" value="SSX06901.1"/>
    <property type="molecule type" value="Genomic_DNA"/>
</dbReference>
<dbReference type="SUPFAM" id="SSF63748">
    <property type="entry name" value="Tudor/PWWP/MBT"/>
    <property type="match status" value="1"/>
</dbReference>
<dbReference type="InterPro" id="IPR013083">
    <property type="entry name" value="Znf_RING/FYVE/PHD"/>
</dbReference>
<dbReference type="GO" id="GO:0005634">
    <property type="term" value="C:nucleus"/>
    <property type="evidence" value="ECO:0007669"/>
    <property type="project" value="TreeGrafter"/>
</dbReference>
<dbReference type="Gene3D" id="6.10.140.2220">
    <property type="match status" value="1"/>
</dbReference>
<feature type="coiled-coil region" evidence="6">
    <location>
        <begin position="626"/>
        <end position="653"/>
    </location>
</feature>
<dbReference type="PANTHER" id="PTHR46379:SF1">
    <property type="entry name" value="ZINC FINGER MYND DOMAIN-CONTAINING PROTEIN 11"/>
    <property type="match status" value="1"/>
</dbReference>
<feature type="compositionally biased region" description="Low complexity" evidence="7">
    <location>
        <begin position="579"/>
        <end position="592"/>
    </location>
</feature>
<dbReference type="GO" id="GO:0034243">
    <property type="term" value="P:regulation of transcription elongation by RNA polymerase II"/>
    <property type="evidence" value="ECO:0007669"/>
    <property type="project" value="InterPro"/>
</dbReference>
<dbReference type="PROSITE" id="PS50812">
    <property type="entry name" value="PWWP"/>
    <property type="match status" value="1"/>
</dbReference>
<keyword evidence="6" id="KW-0175">Coiled coil</keyword>
<dbReference type="PROSITE" id="PS50865">
    <property type="entry name" value="ZF_MYND_2"/>
    <property type="match status" value="1"/>
</dbReference>
<dbReference type="VEuPathDB" id="VectorBase:CSON014297"/>
<dbReference type="OMA" id="HQIWDAI"/>
<dbReference type="Gene3D" id="1.20.920.10">
    <property type="entry name" value="Bromodomain-like"/>
    <property type="match status" value="1"/>
</dbReference>
<gene>
    <name evidence="11" type="primary">CSON014297</name>
</gene>
<feature type="compositionally biased region" description="Basic and acidic residues" evidence="7">
    <location>
        <begin position="485"/>
        <end position="500"/>
    </location>
</feature>
<feature type="compositionally biased region" description="Basic and acidic residues" evidence="7">
    <location>
        <begin position="564"/>
        <end position="578"/>
    </location>
</feature>
<reference evidence="11" key="2">
    <citation type="submission" date="2018-07" db="EMBL/GenBank/DDBJ databases">
        <authorList>
            <person name="Quirk P.G."/>
            <person name="Krulwich T.A."/>
        </authorList>
    </citation>
    <scope>NUCLEOTIDE SEQUENCE</scope>
</reference>
<dbReference type="PROSITE" id="PS01360">
    <property type="entry name" value="ZF_MYND_1"/>
    <property type="match status" value="1"/>
</dbReference>
<dbReference type="Gene3D" id="2.30.30.140">
    <property type="match status" value="1"/>
</dbReference>
<dbReference type="GO" id="GO:0009966">
    <property type="term" value="P:regulation of signal transduction"/>
    <property type="evidence" value="ECO:0007669"/>
    <property type="project" value="TreeGrafter"/>
</dbReference>
<evidence type="ECO:0000259" key="9">
    <source>
        <dbReference type="PROSITE" id="PS50865"/>
    </source>
</evidence>
<dbReference type="SUPFAM" id="SSF144232">
    <property type="entry name" value="HIT/MYND zinc finger-like"/>
    <property type="match status" value="1"/>
</dbReference>
<evidence type="ECO:0000256" key="7">
    <source>
        <dbReference type="SAM" id="MobiDB-lite"/>
    </source>
</evidence>
<accession>A0A336MAE7</accession>
<evidence type="ECO:0000256" key="6">
    <source>
        <dbReference type="SAM" id="Coils"/>
    </source>
</evidence>
<feature type="domain" description="PWWP" evidence="8">
    <location>
        <begin position="333"/>
        <end position="385"/>
    </location>
</feature>
<evidence type="ECO:0000256" key="1">
    <source>
        <dbReference type="ARBA" id="ARBA00022723"/>
    </source>
</evidence>
<dbReference type="InterPro" id="IPR047269">
    <property type="entry name" value="ZMY11"/>
</dbReference>
<evidence type="ECO:0000256" key="3">
    <source>
        <dbReference type="ARBA" id="ARBA00022833"/>
    </source>
</evidence>
<reference evidence="10" key="1">
    <citation type="submission" date="2018-04" db="EMBL/GenBank/DDBJ databases">
        <authorList>
            <person name="Go L.Y."/>
            <person name="Mitchell J.A."/>
        </authorList>
    </citation>
    <scope>NUCLEOTIDE SEQUENCE</scope>
    <source>
        <tissue evidence="10">Whole organism</tissue>
    </source>
</reference>
<evidence type="ECO:0000313" key="10">
    <source>
        <dbReference type="EMBL" id="SSX06901.1"/>
    </source>
</evidence>
<feature type="region of interest" description="Disordered" evidence="7">
    <location>
        <begin position="431"/>
        <end position="602"/>
    </location>
</feature>
<proteinExistence type="predicted"/>
<evidence type="ECO:0000256" key="5">
    <source>
        <dbReference type="PROSITE-ProRule" id="PRU00134"/>
    </source>
</evidence>
<dbReference type="Gene3D" id="3.30.40.10">
    <property type="entry name" value="Zinc/RING finger domain, C3HC4 (zinc finger)"/>
    <property type="match status" value="1"/>
</dbReference>
<evidence type="ECO:0000256" key="2">
    <source>
        <dbReference type="ARBA" id="ARBA00022771"/>
    </source>
</evidence>
<dbReference type="PANTHER" id="PTHR46379">
    <property type="entry name" value="ZINC FINGER MYND DOMAIN-CONTAINING"/>
    <property type="match status" value="1"/>
</dbReference>
<feature type="domain" description="MYND-type" evidence="9">
    <location>
        <begin position="660"/>
        <end position="694"/>
    </location>
</feature>
<organism evidence="11">
    <name type="scientific">Culicoides sonorensis</name>
    <name type="common">Biting midge</name>
    <dbReference type="NCBI Taxonomy" id="179676"/>
    <lineage>
        <taxon>Eukaryota</taxon>
        <taxon>Metazoa</taxon>
        <taxon>Ecdysozoa</taxon>
        <taxon>Arthropoda</taxon>
        <taxon>Hexapoda</taxon>
        <taxon>Insecta</taxon>
        <taxon>Pterygota</taxon>
        <taxon>Neoptera</taxon>
        <taxon>Endopterygota</taxon>
        <taxon>Diptera</taxon>
        <taxon>Nematocera</taxon>
        <taxon>Chironomoidea</taxon>
        <taxon>Ceratopogonidae</taxon>
        <taxon>Ceratopogoninae</taxon>
        <taxon>Culicoides</taxon>
        <taxon>Monoculicoides</taxon>
    </lineage>
</organism>
<dbReference type="SMART" id="SM00293">
    <property type="entry name" value="PWWP"/>
    <property type="match status" value="1"/>
</dbReference>
<dbReference type="GO" id="GO:0003714">
    <property type="term" value="F:transcription corepressor activity"/>
    <property type="evidence" value="ECO:0007669"/>
    <property type="project" value="InterPro"/>
</dbReference>
<dbReference type="EMBL" id="UFQT01000789">
    <property type="protein sequence ID" value="SSX27245.1"/>
    <property type="molecule type" value="Genomic_DNA"/>
</dbReference>
<keyword evidence="2 5" id="KW-0863">Zinc-finger</keyword>
<dbReference type="AlphaFoldDB" id="A0A336MAE7"/>
<name>A0A336MAE7_CULSO</name>
<dbReference type="Pfam" id="PF24324">
    <property type="entry name" value="MYND_ZMYND11_ZMYD8"/>
    <property type="match status" value="1"/>
</dbReference>
<keyword evidence="4" id="KW-0103">Bromodomain</keyword>
<sequence length="705" mass="82117">MPVYRRAAIVGVKIIWSVIKRLTTASNVGSIPHDKLLEQLISCGHFVHSDVISTVLEHAVSDGLVIKTSDDLYQLPSTNWKQNYAEDQPDWYCYECHSGGEVTKCESCLRVFHVSCIIDDAEKQQLWDKLDYHRAGASKNILLKYKEPDQEKIDNNSDKSNNPTISDDSNLRKFCYGCRLIYKGKLNSQNNEMSVEELNYLLKFVFNRVHSWIKPDTFSLQDETLPKASYIKDNVQLSVSNLLRFDTTIAAMRIKLENQVYTSIEEFLRDILDIGHNLALVYGRHSIEFESSNYLFADAQFEIGEIKTCRDCYRHSNEKFDRFWFTVPCATRKHELVYAKFPGFSYWPAKVIKINEEDKYDVRFFGSDHSRAIIHKRNVEPITKNLRQLNNGQKPNKSLQEAINELHEHQKRLEIPLSEFTFDAEREIRENNTCKFVPNPSPAKKVTDSDKKRKNRRSESISSAQSNSEKRSNSRNKITNSNINNKKEEKKIEKTIKKANEIQNNALPPKDPEKIDESKNEPEAIKSNEPSEPVKEQSPLSNETKSDVPRRKLSIDQGPAPKKVKLERERRLKEESLKSQKSSQSELSNSNNDTNHKKEFKHSGLKKLDKRLDCATTVEEAREIAMTVMQEELEIFQRKVKRLKEDRDDEIKHIKRRFWCRNCYEIAELYCCWNTAYCSRDCQVAHWEHHRPICKHSNVNEQKSS</sequence>
<protein>
    <submittedName>
        <fullName evidence="11">CSON014297 protein</fullName>
    </submittedName>
</protein>
<dbReference type="Pfam" id="PF00855">
    <property type="entry name" value="PWWP"/>
    <property type="match status" value="1"/>
</dbReference>
<dbReference type="InterPro" id="IPR011011">
    <property type="entry name" value="Znf_FYVE_PHD"/>
</dbReference>